<dbReference type="PANTHER" id="PTHR45909">
    <property type="entry name" value="ADP-RIBOSYLATION FACTOR-RELATED PROTEIN 1"/>
    <property type="match status" value="1"/>
</dbReference>
<evidence type="ECO:0000256" key="1">
    <source>
        <dbReference type="ARBA" id="ARBA00022741"/>
    </source>
</evidence>
<dbReference type="PRINTS" id="PR00449">
    <property type="entry name" value="RASTRNSFRMNG"/>
</dbReference>
<dbReference type="GO" id="GO:0046872">
    <property type="term" value="F:metal ion binding"/>
    <property type="evidence" value="ECO:0007669"/>
    <property type="project" value="UniProtKB-KW"/>
</dbReference>
<dbReference type="GO" id="GO:0034067">
    <property type="term" value="P:protein localization to Golgi apparatus"/>
    <property type="evidence" value="ECO:0007669"/>
    <property type="project" value="TreeGrafter"/>
</dbReference>
<proteinExistence type="predicted"/>
<reference evidence="5" key="1">
    <citation type="submission" date="2022-08" db="UniProtKB">
        <authorList>
            <consortium name="EnsemblMetazoa"/>
        </authorList>
    </citation>
    <scope>IDENTIFICATION</scope>
    <source>
        <strain evidence="5">05x7-T-G4-1.051#20</strain>
    </source>
</reference>
<keyword evidence="1 3" id="KW-0547">Nucleotide-binding</keyword>
<dbReference type="SMART" id="SM00178">
    <property type="entry name" value="SAR"/>
    <property type="match status" value="1"/>
</dbReference>
<dbReference type="Gene3D" id="3.40.50.300">
    <property type="entry name" value="P-loop containing nucleotide triphosphate hydrolases"/>
    <property type="match status" value="1"/>
</dbReference>
<dbReference type="PROSITE" id="PS51417">
    <property type="entry name" value="ARF"/>
    <property type="match status" value="1"/>
</dbReference>
<evidence type="ECO:0000313" key="5">
    <source>
        <dbReference type="EnsemblMetazoa" id="G15805.3:cds"/>
    </source>
</evidence>
<feature type="binding site" evidence="3">
    <location>
        <begin position="36"/>
        <end position="43"/>
    </location>
    <ligand>
        <name>GTP</name>
        <dbReference type="ChEBI" id="CHEBI:37565"/>
    </ligand>
</feature>
<dbReference type="AlphaFoldDB" id="A0A8W8IV06"/>
<dbReference type="GO" id="GO:0003924">
    <property type="term" value="F:GTPase activity"/>
    <property type="evidence" value="ECO:0007669"/>
    <property type="project" value="InterPro"/>
</dbReference>
<dbReference type="PANTHER" id="PTHR45909:SF1">
    <property type="entry name" value="ADP-RIBOSYLATION FACTOR-RELATED PROTEIN 1"/>
    <property type="match status" value="1"/>
</dbReference>
<dbReference type="EnsemblMetazoa" id="G15805.2">
    <property type="protein sequence ID" value="G15805.2:cds"/>
    <property type="gene ID" value="G15805"/>
</dbReference>
<feature type="binding site" evidence="3">
    <location>
        <position position="86"/>
    </location>
    <ligand>
        <name>GTP</name>
        <dbReference type="ChEBI" id="CHEBI:37565"/>
    </ligand>
</feature>
<dbReference type="GO" id="GO:0005794">
    <property type="term" value="C:Golgi apparatus"/>
    <property type="evidence" value="ECO:0007669"/>
    <property type="project" value="TreeGrafter"/>
</dbReference>
<dbReference type="GO" id="GO:0006886">
    <property type="term" value="P:intracellular protein transport"/>
    <property type="evidence" value="ECO:0007669"/>
    <property type="project" value="TreeGrafter"/>
</dbReference>
<sequence>MAFNGNVAENDPDEYFENFEKSTDPNRPNLRILVVGLDGSGKTAFIDCMEKGKKENVEPEPSGPGSLGITTVTIGDTQFDFWDVSGSESARKKWGNYVKQDPRVIVWVVDSTVDSTGSEARLQENSDALREFLSLEVTKDIPVLFVANKQDCKNALSPQEVLQKIKAKDIINNSRQYKTVGTEIPPGLRARKGIFQAYQYIKLLGS</sequence>
<evidence type="ECO:0008006" key="7">
    <source>
        <dbReference type="Google" id="ProtNLM"/>
    </source>
</evidence>
<feature type="binding site" evidence="3">
    <location>
        <begin position="148"/>
        <end position="151"/>
    </location>
    <ligand>
        <name>GTP</name>
        <dbReference type="ChEBI" id="CHEBI:37565"/>
    </ligand>
</feature>
<organism evidence="5 6">
    <name type="scientific">Magallana gigas</name>
    <name type="common">Pacific oyster</name>
    <name type="synonym">Crassostrea gigas</name>
    <dbReference type="NCBI Taxonomy" id="29159"/>
    <lineage>
        <taxon>Eukaryota</taxon>
        <taxon>Metazoa</taxon>
        <taxon>Spiralia</taxon>
        <taxon>Lophotrochozoa</taxon>
        <taxon>Mollusca</taxon>
        <taxon>Bivalvia</taxon>
        <taxon>Autobranchia</taxon>
        <taxon>Pteriomorphia</taxon>
        <taxon>Ostreida</taxon>
        <taxon>Ostreoidea</taxon>
        <taxon>Ostreidae</taxon>
        <taxon>Magallana</taxon>
    </lineage>
</organism>
<feature type="binding site" evidence="4">
    <location>
        <position position="43"/>
    </location>
    <ligand>
        <name>Mg(2+)</name>
        <dbReference type="ChEBI" id="CHEBI:18420"/>
    </ligand>
</feature>
<evidence type="ECO:0000256" key="2">
    <source>
        <dbReference type="ARBA" id="ARBA00023134"/>
    </source>
</evidence>
<keyword evidence="2 3" id="KW-0342">GTP-binding</keyword>
<dbReference type="EnsemblMetazoa" id="G15805.3">
    <property type="protein sequence ID" value="G15805.3:cds"/>
    <property type="gene ID" value="G15805"/>
</dbReference>
<dbReference type="GO" id="GO:0005525">
    <property type="term" value="F:GTP binding"/>
    <property type="evidence" value="ECO:0007669"/>
    <property type="project" value="UniProtKB-KW"/>
</dbReference>
<dbReference type="SMART" id="SM00177">
    <property type="entry name" value="ARF"/>
    <property type="match status" value="1"/>
</dbReference>
<dbReference type="InterPro" id="IPR027417">
    <property type="entry name" value="P-loop_NTPase"/>
</dbReference>
<accession>A0A8W8IV06</accession>
<dbReference type="Pfam" id="PF00025">
    <property type="entry name" value="Arf"/>
    <property type="match status" value="1"/>
</dbReference>
<dbReference type="GO" id="GO:0043001">
    <property type="term" value="P:Golgi to plasma membrane protein transport"/>
    <property type="evidence" value="ECO:0007669"/>
    <property type="project" value="TreeGrafter"/>
</dbReference>
<keyword evidence="4" id="KW-0479">Metal-binding</keyword>
<keyword evidence="4" id="KW-0460">Magnesium</keyword>
<evidence type="ECO:0000313" key="6">
    <source>
        <dbReference type="Proteomes" id="UP000005408"/>
    </source>
</evidence>
<dbReference type="SUPFAM" id="SSF52540">
    <property type="entry name" value="P-loop containing nucleoside triphosphate hydrolases"/>
    <property type="match status" value="1"/>
</dbReference>
<protein>
    <recommendedName>
        <fullName evidence="7">ADP-ribosylation factor-like protein 2</fullName>
    </recommendedName>
</protein>
<dbReference type="InterPro" id="IPR024156">
    <property type="entry name" value="Small_GTPase_ARF"/>
</dbReference>
<dbReference type="InterPro" id="IPR006689">
    <property type="entry name" value="Small_GTPase_ARF/SAR"/>
</dbReference>
<dbReference type="Proteomes" id="UP000005408">
    <property type="component" value="Unassembled WGS sequence"/>
</dbReference>
<keyword evidence="6" id="KW-1185">Reference proteome</keyword>
<evidence type="ECO:0000256" key="3">
    <source>
        <dbReference type="PIRSR" id="PIRSR606689-1"/>
    </source>
</evidence>
<evidence type="ECO:0000256" key="4">
    <source>
        <dbReference type="PIRSR" id="PIRSR606689-2"/>
    </source>
</evidence>
<name>A0A8W8IV06_MAGGI</name>